<sequence>MNRDPFYLLDIAQNAQDIINFVQDMDEATFLTDLKAQKAILYSITIIGEATKKLSTQLRQQNPHIPWRQIAGMRDKCVHDYRQIDLSQVWEITQTSIPELLENIKLLLPVQEEQQE</sequence>
<keyword evidence="7" id="KW-1185">Reference proteome</keyword>
<name>A0ABT7BL67_9CYAN</name>
<evidence type="ECO:0000256" key="2">
    <source>
        <dbReference type="ARBA" id="ARBA00022649"/>
    </source>
</evidence>
<dbReference type="EMBL" id="JAQPOK010000098">
    <property type="protein sequence ID" value="MDJ1179934.1"/>
    <property type="molecule type" value="Genomic_DNA"/>
</dbReference>
<dbReference type="Pfam" id="PF01934">
    <property type="entry name" value="HepT-like"/>
    <property type="match status" value="1"/>
</dbReference>
<dbReference type="PANTHER" id="PTHR34139:SF1">
    <property type="entry name" value="RNASE MJ1380-RELATED"/>
    <property type="match status" value="1"/>
</dbReference>
<dbReference type="Proteomes" id="UP001231370">
    <property type="component" value="Unassembled WGS sequence"/>
</dbReference>
<dbReference type="PANTHER" id="PTHR34139">
    <property type="entry name" value="UPF0331 PROTEIN MJ0127"/>
    <property type="match status" value="1"/>
</dbReference>
<evidence type="ECO:0000313" key="6">
    <source>
        <dbReference type="EMBL" id="MDJ1179934.1"/>
    </source>
</evidence>
<reference evidence="6 7" key="1">
    <citation type="submission" date="2023-01" db="EMBL/GenBank/DDBJ databases">
        <title>Novel diversity within Roseofilum (Cyanobacteria; Desertifilaceae) from marine benthic mats with descriptions of four novel species.</title>
        <authorList>
            <person name="Wang Y."/>
            <person name="Berthold D.E."/>
            <person name="Hu J."/>
            <person name="Lefler F.W."/>
            <person name="Laughinghouse H.D. IV."/>
        </authorList>
    </citation>
    <scope>NUCLEOTIDE SEQUENCE [LARGE SCALE GENOMIC DNA]</scope>
    <source>
        <strain evidence="6 7">BLCC-M91</strain>
    </source>
</reference>
<keyword evidence="1" id="KW-0597">Phosphoprotein</keyword>
<comment type="caution">
    <text evidence="6">The sequence shown here is derived from an EMBL/GenBank/DDBJ whole genome shotgun (WGS) entry which is preliminary data.</text>
</comment>
<gene>
    <name evidence="6" type="ORF">PJF56_13780</name>
</gene>
<dbReference type="RefSeq" id="WP_283763237.1">
    <property type="nucleotide sequence ID" value="NZ_JAQPOK010000098.1"/>
</dbReference>
<dbReference type="InterPro" id="IPR051813">
    <property type="entry name" value="HepT_RNase_toxin"/>
</dbReference>
<keyword evidence="4" id="KW-0547">Nucleotide-binding</keyword>
<evidence type="ECO:0000256" key="1">
    <source>
        <dbReference type="ARBA" id="ARBA00022553"/>
    </source>
</evidence>
<evidence type="ECO:0000256" key="3">
    <source>
        <dbReference type="ARBA" id="ARBA00022722"/>
    </source>
</evidence>
<accession>A0ABT7BL67</accession>
<keyword evidence="2" id="KW-1277">Toxin-antitoxin system</keyword>
<protein>
    <submittedName>
        <fullName evidence="6">DUF86 domain-containing protein</fullName>
    </submittedName>
</protein>
<proteinExistence type="predicted"/>
<evidence type="ECO:0000256" key="5">
    <source>
        <dbReference type="ARBA" id="ARBA00022801"/>
    </source>
</evidence>
<keyword evidence="3" id="KW-0540">Nuclease</keyword>
<dbReference type="InterPro" id="IPR008201">
    <property type="entry name" value="HepT-like"/>
</dbReference>
<organism evidence="6 7">
    <name type="scientific">Roseofilum halophilum BLCC-M91</name>
    <dbReference type="NCBI Taxonomy" id="3022259"/>
    <lineage>
        <taxon>Bacteria</taxon>
        <taxon>Bacillati</taxon>
        <taxon>Cyanobacteriota</taxon>
        <taxon>Cyanophyceae</taxon>
        <taxon>Desertifilales</taxon>
        <taxon>Desertifilaceae</taxon>
        <taxon>Roseofilum</taxon>
        <taxon>Roseofilum halophilum</taxon>
    </lineage>
</organism>
<evidence type="ECO:0000256" key="4">
    <source>
        <dbReference type="ARBA" id="ARBA00022741"/>
    </source>
</evidence>
<keyword evidence="5" id="KW-0378">Hydrolase</keyword>
<evidence type="ECO:0000313" key="7">
    <source>
        <dbReference type="Proteomes" id="UP001231370"/>
    </source>
</evidence>